<dbReference type="InterPro" id="IPR011008">
    <property type="entry name" value="Dimeric_a/b-barrel"/>
</dbReference>
<accession>A0A0L1JTR8</accession>
<dbReference type="InterPro" id="IPR005545">
    <property type="entry name" value="YCII"/>
</dbReference>
<feature type="domain" description="YCII-related" evidence="2">
    <location>
        <begin position="1"/>
        <end position="89"/>
    </location>
</feature>
<dbReference type="RefSeq" id="WP_050528793.1">
    <property type="nucleotide sequence ID" value="NZ_AQQZ01000001.1"/>
</dbReference>
<dbReference type="Pfam" id="PF03795">
    <property type="entry name" value="YCII"/>
    <property type="match status" value="1"/>
</dbReference>
<comment type="similarity">
    <text evidence="1">Belongs to the YciI family.</text>
</comment>
<gene>
    <name evidence="3" type="ORF">ATO11_00015</name>
</gene>
<proteinExistence type="inferred from homology"/>
<dbReference type="SUPFAM" id="SSF54909">
    <property type="entry name" value="Dimeric alpha+beta barrel"/>
    <property type="match status" value="1"/>
</dbReference>
<protein>
    <recommendedName>
        <fullName evidence="2">YCII-related domain-containing protein</fullName>
    </recommendedName>
</protein>
<dbReference type="AlphaFoldDB" id="A0A0L1JTR8"/>
<evidence type="ECO:0000259" key="2">
    <source>
        <dbReference type="Pfam" id="PF03795"/>
    </source>
</evidence>
<evidence type="ECO:0000256" key="1">
    <source>
        <dbReference type="ARBA" id="ARBA00007689"/>
    </source>
</evidence>
<dbReference type="Proteomes" id="UP000036938">
    <property type="component" value="Unassembled WGS sequence"/>
</dbReference>
<organism evidence="3 4">
    <name type="scientific">Pseudaestuariivita atlantica</name>
    <dbReference type="NCBI Taxonomy" id="1317121"/>
    <lineage>
        <taxon>Bacteria</taxon>
        <taxon>Pseudomonadati</taxon>
        <taxon>Pseudomonadota</taxon>
        <taxon>Alphaproteobacteria</taxon>
        <taxon>Rhodobacterales</taxon>
        <taxon>Paracoccaceae</taxon>
        <taxon>Pseudaestuariivita</taxon>
    </lineage>
</organism>
<dbReference type="EMBL" id="AQQZ01000001">
    <property type="protein sequence ID" value="KNG95082.1"/>
    <property type="molecule type" value="Genomic_DNA"/>
</dbReference>
<reference evidence="3 4" key="1">
    <citation type="journal article" date="2015" name="Int. J. Syst. Evol. Microbiol.">
        <title>Aestuariivita atlantica sp. nov., isolated from deep sea sediment of the Atlantic Ocean.</title>
        <authorList>
            <person name="Li G."/>
            <person name="Lai Q."/>
            <person name="Du Y."/>
            <person name="Liu X."/>
            <person name="Sun F."/>
            <person name="Shao Z."/>
        </authorList>
    </citation>
    <scope>NUCLEOTIDE SEQUENCE [LARGE SCALE GENOMIC DNA]</scope>
    <source>
        <strain evidence="3 4">22II-S11-z3</strain>
    </source>
</reference>
<sequence>MIFVVQAKDHDDAHERRVAVLASHRAYQSRAPGELGVSVLMAGPLTTEDGEMMNGSFFLISSANRSKVEQLVAGDPLNTANVWESFTVNRVQVRRNNVGPLGRDT</sequence>
<keyword evidence="4" id="KW-1185">Reference proteome</keyword>
<dbReference type="Gene3D" id="3.30.70.1060">
    <property type="entry name" value="Dimeric alpha+beta barrel"/>
    <property type="match status" value="1"/>
</dbReference>
<name>A0A0L1JTR8_9RHOB</name>
<evidence type="ECO:0000313" key="4">
    <source>
        <dbReference type="Proteomes" id="UP000036938"/>
    </source>
</evidence>
<evidence type="ECO:0000313" key="3">
    <source>
        <dbReference type="EMBL" id="KNG95082.1"/>
    </source>
</evidence>
<comment type="caution">
    <text evidence="3">The sequence shown here is derived from an EMBL/GenBank/DDBJ whole genome shotgun (WGS) entry which is preliminary data.</text>
</comment>